<reference evidence="3" key="1">
    <citation type="submission" date="2023-04" db="EMBL/GenBank/DDBJ databases">
        <title>Phytophthora lilii NBRC 32176.</title>
        <authorList>
            <person name="Ichikawa N."/>
            <person name="Sato H."/>
            <person name="Tonouchi N."/>
        </authorList>
    </citation>
    <scope>NUCLEOTIDE SEQUENCE</scope>
    <source>
        <strain evidence="3">NBRC 32176</strain>
    </source>
</reference>
<dbReference type="Proteomes" id="UP001165083">
    <property type="component" value="Unassembled WGS sequence"/>
</dbReference>
<feature type="compositionally biased region" description="Basic and acidic residues" evidence="2">
    <location>
        <begin position="145"/>
        <end position="155"/>
    </location>
</feature>
<dbReference type="OrthoDB" id="111465at2759"/>
<evidence type="ECO:0000313" key="4">
    <source>
        <dbReference type="Proteomes" id="UP001165083"/>
    </source>
</evidence>
<keyword evidence="4" id="KW-1185">Reference proteome</keyword>
<feature type="region of interest" description="Disordered" evidence="2">
    <location>
        <begin position="1288"/>
        <end position="1308"/>
    </location>
</feature>
<feature type="coiled-coil region" evidence="1">
    <location>
        <begin position="1357"/>
        <end position="1384"/>
    </location>
</feature>
<feature type="compositionally biased region" description="Polar residues" evidence="2">
    <location>
        <begin position="135"/>
        <end position="144"/>
    </location>
</feature>
<comment type="caution">
    <text evidence="3">The sequence shown here is derived from an EMBL/GenBank/DDBJ whole genome shotgun (WGS) entry which is preliminary data.</text>
</comment>
<gene>
    <name evidence="3" type="ORF">Plil01_000514600</name>
</gene>
<feature type="coiled-coil region" evidence="1">
    <location>
        <begin position="405"/>
        <end position="751"/>
    </location>
</feature>
<feature type="coiled-coil region" evidence="1">
    <location>
        <begin position="777"/>
        <end position="867"/>
    </location>
</feature>
<feature type="region of interest" description="Disordered" evidence="2">
    <location>
        <begin position="116"/>
        <end position="155"/>
    </location>
</feature>
<protein>
    <submittedName>
        <fullName evidence="3">Unnamed protein product</fullName>
    </submittedName>
</protein>
<proteinExistence type="predicted"/>
<organism evidence="3 4">
    <name type="scientific">Phytophthora lilii</name>
    <dbReference type="NCBI Taxonomy" id="2077276"/>
    <lineage>
        <taxon>Eukaryota</taxon>
        <taxon>Sar</taxon>
        <taxon>Stramenopiles</taxon>
        <taxon>Oomycota</taxon>
        <taxon>Peronosporomycetes</taxon>
        <taxon>Peronosporales</taxon>
        <taxon>Peronosporaceae</taxon>
        <taxon>Phytophthora</taxon>
    </lineage>
</organism>
<evidence type="ECO:0000313" key="3">
    <source>
        <dbReference type="EMBL" id="GMF15148.1"/>
    </source>
</evidence>
<evidence type="ECO:0000256" key="2">
    <source>
        <dbReference type="SAM" id="MobiDB-lite"/>
    </source>
</evidence>
<name>A0A9W6TLR2_9STRA</name>
<sequence length="1428" mass="162132">MCIRECQDAVPECADAKWSIQFCVSFVSVQIASPSRPNARHPIALTAASTSSISHAKLLRCPRCRQQINQVTNGRPGGFSLPSSVPSLSVAKLLVKEEAAAVVEVMERSLARSGVRLRSSRVADNQRPPPEQASMFLSSKVSSSPEDRGHQDEWRTQSPRVLVAEAIVQELLVSLMELRMKEKETLVMDEVEDVEVMRKLHGHLQKDEEMVHEQQLEELQAMLRTDFLEEVTGAGSPQKQQQVDSAASNEASLQFAWETIDDQKKEIIRLRAENEELKRADCKSDAASALQASFFDDEPTKVINLLRSQLSSHHEKNLNILHDHIQRLENALQSATALSRKSRQGWDGSKSAFSSSSRRDKEDWSTSILFRSTAGTDISRTQIPKKKCEECRKNLASLLAIRSEVKQLRAQSETDEESLLQAEKDRGQLQRENSALSTALLSAKQKQEELRQMILDLTEEKHQLQNLGDSEQRTSERSIRVLKEQLNALEEQKAYQKRKFDELTSRYDAEVREKQALTKQCASLQDAHDKLSQSTTELQELVSRLDGDARRCERLVEDRESLLTDLKAQVNSMEKSAESLTAELQDKEELTAELRAEISKLRLGMDNLEGEKRVAAGENERLLQTLDECKRKNQRLERGFEELKQGKELLASLQQVERGASALQFSELQQVREQFESLKLELASTKSEYTQLEKALSEATKANKSLRSQHSTEIEVMQRELGTMQQKCESLDKKLATRQKAQSELVVAKQNADECATVLSQELDESKTAMLMWMTKFNAVCEDKQKLENEVQGLSEEQHSLLQRIEELEAEHEVAALAQQKSNENELELKKQIHCLNEQHQTVERERRVMEQEKKALVKLVQTLQARPELQQRAFREMLLTCQKGTERTFCQLSERVTVTLEKLAAVEGQYETLKTRVVSRKQTCQLQQDEDSSSDEGECPVAPKQVLPQITVQEDDFFGVSSFNPTASQPAWLKVIGNQATSNCSKPRTHHDETNDEVESLTRVTQNEQLKLWKWKFFVKCLAENSSRRENAALIRRLKDSSRANNQLRKTIQISAWHKFKAKVENLQLGKLHHLTVVLCQRLSRELQLKKQIQCFEKWKYQAQVQIYQAKVRASVNDPLRPSFSPTTTMALANCIQLVRKFCEPERKTDKRGTSERTNLSQVHGTDELAGYLVEINTKVASWKVTMDRKIAEYAERSSQLKSVQRRCAELKDLVGLNQRLIEEMERRSASQQSVMEAAWDFATAYKALSPSARAQVFQSRDFLSASKGIVEGLNLLGLPRSVNKLSQTVGPSRHPPSHTQDTKAASSHKINFLSMSAAPGVTSANNSLSEATTEKSRKRLNDSNIELLEDAVGSLKGAMQKQRNLQLELKEKERSLTATTKELSKRNMQFLLLRSFLQWKCASLNLARRQARKQPKSTISSREAGR</sequence>
<feature type="compositionally biased region" description="Polar residues" evidence="2">
    <location>
        <begin position="1299"/>
        <end position="1308"/>
    </location>
</feature>
<accession>A0A9W6TLR2</accession>
<keyword evidence="1" id="KW-0175">Coiled coil</keyword>
<evidence type="ECO:0000256" key="1">
    <source>
        <dbReference type="SAM" id="Coils"/>
    </source>
</evidence>
<dbReference type="EMBL" id="BSXW01000217">
    <property type="protein sequence ID" value="GMF15148.1"/>
    <property type="molecule type" value="Genomic_DNA"/>
</dbReference>
<feature type="region of interest" description="Disordered" evidence="2">
    <location>
        <begin position="339"/>
        <end position="358"/>
    </location>
</feature>